<feature type="domain" description="AAA" evidence="1">
    <location>
        <begin position="13"/>
        <end position="195"/>
    </location>
</feature>
<dbReference type="Pfam" id="PF13614">
    <property type="entry name" value="AAA_31"/>
    <property type="match status" value="1"/>
</dbReference>
<dbReference type="RefSeq" id="WP_149333993.1">
    <property type="nucleotide sequence ID" value="NZ_BJJW01000004.1"/>
</dbReference>
<evidence type="ECO:0000313" key="3">
    <source>
        <dbReference type="Proteomes" id="UP000323274"/>
    </source>
</evidence>
<dbReference type="InterPro" id="IPR027417">
    <property type="entry name" value="P-loop_NTPase"/>
</dbReference>
<comment type="caution">
    <text evidence="2">The sequence shown here is derived from an EMBL/GenBank/DDBJ whole genome shotgun (WGS) entry which is preliminary data.</text>
</comment>
<accession>A0A5A5TXH2</accession>
<dbReference type="PANTHER" id="PTHR13696">
    <property type="entry name" value="P-LOOP CONTAINING NUCLEOSIDE TRIPHOSPHATE HYDROLASE"/>
    <property type="match status" value="1"/>
</dbReference>
<dbReference type="AlphaFoldDB" id="A0A5A5TXH2"/>
<proteinExistence type="predicted"/>
<dbReference type="EMBL" id="BJJW01000004">
    <property type="protein sequence ID" value="GDZ83420.1"/>
    <property type="molecule type" value="Genomic_DNA"/>
</dbReference>
<dbReference type="PANTHER" id="PTHR13696:SF99">
    <property type="entry name" value="COBYRINIC ACID AC-DIAMIDE SYNTHASE"/>
    <property type="match status" value="1"/>
</dbReference>
<dbReference type="Gene3D" id="3.40.50.300">
    <property type="entry name" value="P-loop containing nucleotide triphosphate hydrolases"/>
    <property type="match status" value="1"/>
</dbReference>
<dbReference type="InterPro" id="IPR050678">
    <property type="entry name" value="DNA_Partitioning_ATPase"/>
</dbReference>
<dbReference type="Proteomes" id="UP000323274">
    <property type="component" value="Unassembled WGS sequence"/>
</dbReference>
<dbReference type="CDD" id="cd02042">
    <property type="entry name" value="ParAB_family"/>
    <property type="match status" value="1"/>
</dbReference>
<dbReference type="SUPFAM" id="SSF52540">
    <property type="entry name" value="P-loop containing nucleoside triphosphate hydrolases"/>
    <property type="match status" value="1"/>
</dbReference>
<organism evidence="2 3">
    <name type="scientific">Leuconostoc citreum</name>
    <dbReference type="NCBI Taxonomy" id="33964"/>
    <lineage>
        <taxon>Bacteria</taxon>
        <taxon>Bacillati</taxon>
        <taxon>Bacillota</taxon>
        <taxon>Bacilli</taxon>
        <taxon>Lactobacillales</taxon>
        <taxon>Lactobacillaceae</taxon>
        <taxon>Leuconostoc</taxon>
    </lineage>
</organism>
<evidence type="ECO:0000259" key="1">
    <source>
        <dbReference type="Pfam" id="PF13614"/>
    </source>
</evidence>
<sequence>MELKTNRKQAITLTVGNFKGGVGKTTNSILIAYTLAQKGIKTLVIDLDPQANATKTLTLTKLNQDEDGILTFEKTLMRGIADNKIDDLPIKIIDNLFLMPSNIDFEEFAKFLYQNTDNQTDEDFYFSKLLDPIKESFDIIIIDVPPMSKEITRNAVTSSDYVLISLQTQEHSLTGAENYIEELNKLNEKYDLNLTVVGLLPVLLKNTGTVDEYIIDNAKEIFGESNIFSTIVPQMERIKRFDISGITNHDRHDLKVLQKYNEVTDELITRLNFYENEVN</sequence>
<evidence type="ECO:0000313" key="2">
    <source>
        <dbReference type="EMBL" id="GDZ83420.1"/>
    </source>
</evidence>
<reference evidence="2 3" key="1">
    <citation type="submission" date="2019-04" db="EMBL/GenBank/DDBJ databases">
        <title>A pseudo-fructophilic Leuconostoc citreum strain F192-5 isolated from peel of satsuma mandarin: the first report for isolation and characterization of strain-dependent fructophilic-like characteristics.</title>
        <authorList>
            <person name="Maeno S."/>
            <person name="Tanizawa Y."/>
            <person name="Kajikawa A."/>
            <person name="Kanesaki Y."/>
            <person name="Kubota E."/>
            <person name="Arita M."/>
            <person name="Leon D."/>
            <person name="Endo A."/>
        </authorList>
    </citation>
    <scope>NUCLEOTIDE SEQUENCE [LARGE SCALE GENOMIC DNA]</scope>
    <source>
        <strain evidence="2 3">F192-5</strain>
    </source>
</reference>
<name>A0A5A5TXH2_LEUCI</name>
<gene>
    <name evidence="2" type="primary">repB-1</name>
    <name evidence="2" type="ORF">LCIT_06620</name>
</gene>
<protein>
    <submittedName>
        <fullName evidence="2">Copy number control protein</fullName>
    </submittedName>
</protein>
<dbReference type="InterPro" id="IPR025669">
    <property type="entry name" value="AAA_dom"/>
</dbReference>